<evidence type="ECO:0000256" key="1">
    <source>
        <dbReference type="ARBA" id="ARBA00022737"/>
    </source>
</evidence>
<dbReference type="InterPro" id="IPR035897">
    <property type="entry name" value="Toll_tir_struct_dom_sf"/>
</dbReference>
<keyword evidence="2 3" id="KW-0040">ANK repeat</keyword>
<dbReference type="Gene3D" id="1.25.40.20">
    <property type="entry name" value="Ankyrin repeat-containing domain"/>
    <property type="match status" value="3"/>
</dbReference>
<dbReference type="PROSITE" id="PS50297">
    <property type="entry name" value="ANK_REP_REGION"/>
    <property type="match status" value="3"/>
</dbReference>
<dbReference type="InterPro" id="IPR050745">
    <property type="entry name" value="Multifunctional_regulatory"/>
</dbReference>
<dbReference type="Pfam" id="PF00023">
    <property type="entry name" value="Ank"/>
    <property type="match status" value="2"/>
</dbReference>
<name>A0A7R9VEH2_9CHLO</name>
<dbReference type="InterPro" id="IPR036770">
    <property type="entry name" value="Ankyrin_rpt-contain_sf"/>
</dbReference>
<accession>A0A7R9VEH2</accession>
<feature type="repeat" description="ANK" evidence="3">
    <location>
        <begin position="190"/>
        <end position="222"/>
    </location>
</feature>
<dbReference type="Pfam" id="PF13676">
    <property type="entry name" value="TIR_2"/>
    <property type="match status" value="1"/>
</dbReference>
<gene>
    <name evidence="6" type="ORF">CEUR00632_LOCUS11023</name>
</gene>
<dbReference type="GO" id="GO:0007165">
    <property type="term" value="P:signal transduction"/>
    <property type="evidence" value="ECO:0007669"/>
    <property type="project" value="InterPro"/>
</dbReference>
<dbReference type="Pfam" id="PF12796">
    <property type="entry name" value="Ank_2"/>
    <property type="match status" value="1"/>
</dbReference>
<dbReference type="AlphaFoldDB" id="A0A7R9VEH2"/>
<dbReference type="PANTHER" id="PTHR24189">
    <property type="entry name" value="MYOTROPHIN"/>
    <property type="match status" value="1"/>
</dbReference>
<dbReference type="PANTHER" id="PTHR24189:SF50">
    <property type="entry name" value="ANKYRIN REPEAT AND SOCS BOX PROTEIN 2"/>
    <property type="match status" value="1"/>
</dbReference>
<dbReference type="Gene3D" id="3.40.50.10140">
    <property type="entry name" value="Toll/interleukin-1 receptor homology (TIR) domain"/>
    <property type="match status" value="1"/>
</dbReference>
<reference evidence="6" key="1">
    <citation type="submission" date="2021-01" db="EMBL/GenBank/DDBJ databases">
        <authorList>
            <person name="Corre E."/>
            <person name="Pelletier E."/>
            <person name="Niang G."/>
            <person name="Scheremetjew M."/>
            <person name="Finn R."/>
            <person name="Kale V."/>
            <person name="Holt S."/>
            <person name="Cochrane G."/>
            <person name="Meng A."/>
            <person name="Brown T."/>
            <person name="Cohen L."/>
        </authorList>
    </citation>
    <scope>NUCLEOTIDE SEQUENCE</scope>
    <source>
        <strain evidence="6">CCMP219</strain>
    </source>
</reference>
<sequence>MIENVVLLASEQGVLVNAKSKQGDTPLHLAAQQVPASEAMIKTLLDAGADPDALNNQQQTPLLLGLEQPDIWSMLLEDGGADPDVRVHGGGSVLHAAASAGLAEAAQQLIDKGADVDMMDQGGDTALMRALQSPSCSVALVKALRDAGTDPNVVSESGKVALVYALDNSAALEILLDGPSPADPNISLPDGDTVLHHAARVSNCACLKLLMAAGADSYAKDAKGFAPSMYVESDEASDILEGRVEEMVEDMLTKRRATGSAPSASMSAAKTVRTEQRQPQKRKKRERVNQMYLNTMAQKHRGMDDLDNMPKRPVFVSFRVKEARSEAMALKRELEQRGVGCFCSETDIPKGADWVKTIFRALEYSKLMVVLMSATYGSPGSDVFATYEELTFAKKERMAIFVIKMVDRVKEAGVQAMLNPLQGSKWHGRGETEGDANGCQLSVPEGLLKDLLDMVSSSVLEDGDKHT</sequence>
<dbReference type="SUPFAM" id="SSF48403">
    <property type="entry name" value="Ankyrin repeat"/>
    <property type="match status" value="1"/>
</dbReference>
<feature type="repeat" description="ANK" evidence="3">
    <location>
        <begin position="22"/>
        <end position="56"/>
    </location>
</feature>
<evidence type="ECO:0000256" key="4">
    <source>
        <dbReference type="SAM" id="MobiDB-lite"/>
    </source>
</evidence>
<dbReference type="SUPFAM" id="SSF52200">
    <property type="entry name" value="Toll/Interleukin receptor TIR domain"/>
    <property type="match status" value="1"/>
</dbReference>
<evidence type="ECO:0000256" key="2">
    <source>
        <dbReference type="ARBA" id="ARBA00023043"/>
    </source>
</evidence>
<keyword evidence="1" id="KW-0677">Repeat</keyword>
<dbReference type="SMART" id="SM00248">
    <property type="entry name" value="ANK"/>
    <property type="match status" value="4"/>
</dbReference>
<feature type="repeat" description="ANK" evidence="3">
    <location>
        <begin position="89"/>
        <end position="121"/>
    </location>
</feature>
<dbReference type="EMBL" id="HBEC01024176">
    <property type="protein sequence ID" value="CAD8291579.1"/>
    <property type="molecule type" value="Transcribed_RNA"/>
</dbReference>
<evidence type="ECO:0000259" key="5">
    <source>
        <dbReference type="Pfam" id="PF13676"/>
    </source>
</evidence>
<proteinExistence type="predicted"/>
<evidence type="ECO:0000313" key="6">
    <source>
        <dbReference type="EMBL" id="CAD8291579.1"/>
    </source>
</evidence>
<evidence type="ECO:0000256" key="3">
    <source>
        <dbReference type="PROSITE-ProRule" id="PRU00023"/>
    </source>
</evidence>
<dbReference type="InterPro" id="IPR002110">
    <property type="entry name" value="Ankyrin_rpt"/>
</dbReference>
<protein>
    <recommendedName>
        <fullName evidence="5">TIR domain-containing protein</fullName>
    </recommendedName>
</protein>
<feature type="domain" description="TIR" evidence="5">
    <location>
        <begin position="314"/>
        <end position="402"/>
    </location>
</feature>
<dbReference type="InterPro" id="IPR000157">
    <property type="entry name" value="TIR_dom"/>
</dbReference>
<dbReference type="PROSITE" id="PS50088">
    <property type="entry name" value="ANK_REPEAT"/>
    <property type="match status" value="3"/>
</dbReference>
<feature type="region of interest" description="Disordered" evidence="4">
    <location>
        <begin position="255"/>
        <end position="285"/>
    </location>
</feature>
<organism evidence="6">
    <name type="scientific">Chlamydomonas euryale</name>
    <dbReference type="NCBI Taxonomy" id="1486919"/>
    <lineage>
        <taxon>Eukaryota</taxon>
        <taxon>Viridiplantae</taxon>
        <taxon>Chlorophyta</taxon>
        <taxon>core chlorophytes</taxon>
        <taxon>Chlorophyceae</taxon>
        <taxon>CS clade</taxon>
        <taxon>Chlamydomonadales</taxon>
        <taxon>Chlamydomonadaceae</taxon>
        <taxon>Chlamydomonas</taxon>
    </lineage>
</organism>